<dbReference type="Pfam" id="PF13187">
    <property type="entry name" value="Fer4_9"/>
    <property type="match status" value="1"/>
</dbReference>
<evidence type="ECO:0000256" key="4">
    <source>
        <dbReference type="ARBA" id="ARBA00023014"/>
    </source>
</evidence>
<keyword evidence="3" id="KW-0408">Iron</keyword>
<dbReference type="GO" id="GO:0046872">
    <property type="term" value="F:metal ion binding"/>
    <property type="evidence" value="ECO:0007669"/>
    <property type="project" value="UniProtKB-KW"/>
</dbReference>
<dbReference type="AlphaFoldDB" id="A0A9D5JXN1"/>
<accession>A0A9D5JXN1</accession>
<proteinExistence type="predicted"/>
<dbReference type="InterPro" id="IPR050572">
    <property type="entry name" value="Fe-S_Ferredoxin"/>
</dbReference>
<dbReference type="PANTHER" id="PTHR43687:SF4">
    <property type="entry name" value="BLR5484 PROTEIN"/>
    <property type="match status" value="1"/>
</dbReference>
<reference evidence="6" key="1">
    <citation type="submission" date="2019-11" db="EMBL/GenBank/DDBJ databases">
        <title>Microbial mats filling the niche in hypersaline microbial mats.</title>
        <authorList>
            <person name="Wong H.L."/>
            <person name="Macleod F.I."/>
            <person name="White R.A. III"/>
            <person name="Burns B.P."/>
        </authorList>
    </citation>
    <scope>NUCLEOTIDE SEQUENCE</scope>
    <source>
        <strain evidence="6">Rbin_158</strain>
    </source>
</reference>
<dbReference type="NCBIfam" id="NF040864">
    <property type="entry name" value="HgcB_ferredoxin"/>
    <property type="match status" value="1"/>
</dbReference>
<evidence type="ECO:0000313" key="7">
    <source>
        <dbReference type="Proteomes" id="UP000649604"/>
    </source>
</evidence>
<dbReference type="PROSITE" id="PS51379">
    <property type="entry name" value="4FE4S_FER_2"/>
    <property type="match status" value="2"/>
</dbReference>
<feature type="domain" description="4Fe-4S ferredoxin-type" evidence="5">
    <location>
        <begin position="38"/>
        <end position="67"/>
    </location>
</feature>
<organism evidence="6 7">
    <name type="scientific">candidate division KSB3 bacterium</name>
    <dbReference type="NCBI Taxonomy" id="2044937"/>
    <lineage>
        <taxon>Bacteria</taxon>
        <taxon>candidate division KSB3</taxon>
    </lineage>
</organism>
<dbReference type="PANTHER" id="PTHR43687">
    <property type="entry name" value="ADENYLYLSULFATE REDUCTASE, BETA SUBUNIT"/>
    <property type="match status" value="1"/>
</dbReference>
<dbReference type="SUPFAM" id="SSF54862">
    <property type="entry name" value="4Fe-4S ferredoxins"/>
    <property type="match status" value="1"/>
</dbReference>
<evidence type="ECO:0000313" key="6">
    <source>
        <dbReference type="EMBL" id="MBD3326058.1"/>
    </source>
</evidence>
<evidence type="ECO:0000259" key="5">
    <source>
        <dbReference type="PROSITE" id="PS51379"/>
    </source>
</evidence>
<keyword evidence="1" id="KW-0004">4Fe-4S</keyword>
<gene>
    <name evidence="6" type="ORF">GF339_15845</name>
</gene>
<dbReference type="InterPro" id="IPR017896">
    <property type="entry name" value="4Fe4S_Fe-S-bd"/>
</dbReference>
<dbReference type="InterPro" id="IPR017900">
    <property type="entry name" value="4Fe4S_Fe_S_CS"/>
</dbReference>
<dbReference type="Gene3D" id="3.30.70.20">
    <property type="match status" value="2"/>
</dbReference>
<protein>
    <submittedName>
        <fullName evidence="6">4Fe-4S dicluster domain-containing protein</fullName>
    </submittedName>
</protein>
<evidence type="ECO:0000256" key="3">
    <source>
        <dbReference type="ARBA" id="ARBA00023004"/>
    </source>
</evidence>
<feature type="domain" description="4Fe-4S ferredoxin-type" evidence="5">
    <location>
        <begin position="8"/>
        <end position="37"/>
    </location>
</feature>
<sequence>MKYFANVSTLEFYQDKCTGCGRCLEVCPHAVFAMNNGTAVVQDNDRCIECGACMQNCAFGAIYVDAGVGCATAIINGMMRGEAPSCGCGSSSGSCCC</sequence>
<comment type="caution">
    <text evidence="6">The sequence shown here is derived from an EMBL/GenBank/DDBJ whole genome shotgun (WGS) entry which is preliminary data.</text>
</comment>
<keyword evidence="4" id="KW-0411">Iron-sulfur</keyword>
<dbReference type="PROSITE" id="PS00198">
    <property type="entry name" value="4FE4S_FER_1"/>
    <property type="match status" value="1"/>
</dbReference>
<evidence type="ECO:0000256" key="1">
    <source>
        <dbReference type="ARBA" id="ARBA00022485"/>
    </source>
</evidence>
<keyword evidence="2" id="KW-0479">Metal-binding</keyword>
<evidence type="ECO:0000256" key="2">
    <source>
        <dbReference type="ARBA" id="ARBA00022723"/>
    </source>
</evidence>
<dbReference type="EMBL" id="WJJP01000520">
    <property type="protein sequence ID" value="MBD3326058.1"/>
    <property type="molecule type" value="Genomic_DNA"/>
</dbReference>
<name>A0A9D5JXN1_9BACT</name>
<dbReference type="Proteomes" id="UP000649604">
    <property type="component" value="Unassembled WGS sequence"/>
</dbReference>
<dbReference type="GO" id="GO:0051539">
    <property type="term" value="F:4 iron, 4 sulfur cluster binding"/>
    <property type="evidence" value="ECO:0007669"/>
    <property type="project" value="UniProtKB-KW"/>
</dbReference>